<accession>A0A7C1ZR31</accession>
<reference evidence="1" key="1">
    <citation type="journal article" date="2020" name="mSystems">
        <title>Genome- and Community-Level Interaction Insights into Carbon Utilization and Element Cycling Functions of Hydrothermarchaeota in Hydrothermal Sediment.</title>
        <authorList>
            <person name="Zhou Z."/>
            <person name="Liu Y."/>
            <person name="Xu W."/>
            <person name="Pan J."/>
            <person name="Luo Z.H."/>
            <person name="Li M."/>
        </authorList>
    </citation>
    <scope>NUCLEOTIDE SEQUENCE [LARGE SCALE GENOMIC DNA]</scope>
    <source>
        <strain evidence="1">HyVt-380</strain>
    </source>
</reference>
<sequence length="198" mass="22231">MTLAKLLLVICIAVGVWQFSQGNNQVSLGPEISVTEPPKQTTIINPISFQHDSYQITPLAEFSLQAKVLGRQNYWLDRESDLSPTDLALGWQMMSDETVLSQINLSQSNRWYYWQVKAFPIPRRELEKQSANMHIVPADERVAAILSQVKSGQVIKLEGILIKAQAADGWRWQSSLTREDTGAGACELVYVTTLEVIN</sequence>
<dbReference type="EMBL" id="DRHY01000223">
    <property type="protein sequence ID" value="HEC74743.1"/>
    <property type="molecule type" value="Genomic_DNA"/>
</dbReference>
<organism evidence="1">
    <name type="scientific">Methylophaga aminisulfidivorans</name>
    <dbReference type="NCBI Taxonomy" id="230105"/>
    <lineage>
        <taxon>Bacteria</taxon>
        <taxon>Pseudomonadati</taxon>
        <taxon>Pseudomonadota</taxon>
        <taxon>Gammaproteobacteria</taxon>
        <taxon>Thiotrichales</taxon>
        <taxon>Piscirickettsiaceae</taxon>
        <taxon>Methylophaga</taxon>
    </lineage>
</organism>
<dbReference type="Proteomes" id="UP000886384">
    <property type="component" value="Unassembled WGS sequence"/>
</dbReference>
<gene>
    <name evidence="1" type="ORF">ENI26_10295</name>
</gene>
<evidence type="ECO:0000313" key="1">
    <source>
        <dbReference type="EMBL" id="HEC74743.1"/>
    </source>
</evidence>
<dbReference type="AlphaFoldDB" id="A0A7C1ZR31"/>
<proteinExistence type="predicted"/>
<comment type="caution">
    <text evidence="1">The sequence shown here is derived from an EMBL/GenBank/DDBJ whole genome shotgun (WGS) entry which is preliminary data.</text>
</comment>
<protein>
    <submittedName>
        <fullName evidence="1">Uncharacterized protein</fullName>
    </submittedName>
</protein>
<name>A0A7C1ZR31_9GAMM</name>